<comment type="caution">
    <text evidence="1">The sequence shown here is derived from an EMBL/GenBank/DDBJ whole genome shotgun (WGS) entry which is preliminary data.</text>
</comment>
<reference evidence="1" key="1">
    <citation type="submission" date="2022-07" db="EMBL/GenBank/DDBJ databases">
        <authorList>
            <person name="Macas J."/>
            <person name="Novak P."/>
            <person name="Neumann P."/>
        </authorList>
    </citation>
    <scope>NUCLEOTIDE SEQUENCE</scope>
</reference>
<protein>
    <submittedName>
        <fullName evidence="1">Uncharacterized protein</fullName>
    </submittedName>
</protein>
<evidence type="ECO:0000313" key="1">
    <source>
        <dbReference type="EMBL" id="CAH9077304.1"/>
    </source>
</evidence>
<accession>A0AAV0CH04</accession>
<evidence type="ECO:0000313" key="2">
    <source>
        <dbReference type="Proteomes" id="UP001152523"/>
    </source>
</evidence>
<gene>
    <name evidence="1" type="ORF">CEPIT_LOCUS6131</name>
</gene>
<keyword evidence="2" id="KW-1185">Reference proteome</keyword>
<dbReference type="AlphaFoldDB" id="A0AAV0CH04"/>
<dbReference type="Proteomes" id="UP001152523">
    <property type="component" value="Unassembled WGS sequence"/>
</dbReference>
<proteinExistence type="predicted"/>
<sequence>MSYQFHNCREEAKVQFFATPPHATPRLHRHTSSPAAPPSHSITVVGKFKSLSQSSPLLVDIVLFFFRGFDVLQIKCILSLPDLCRLFLQSSHLKFPVARSQI</sequence>
<organism evidence="1 2">
    <name type="scientific">Cuscuta epithymum</name>
    <dbReference type="NCBI Taxonomy" id="186058"/>
    <lineage>
        <taxon>Eukaryota</taxon>
        <taxon>Viridiplantae</taxon>
        <taxon>Streptophyta</taxon>
        <taxon>Embryophyta</taxon>
        <taxon>Tracheophyta</taxon>
        <taxon>Spermatophyta</taxon>
        <taxon>Magnoliopsida</taxon>
        <taxon>eudicotyledons</taxon>
        <taxon>Gunneridae</taxon>
        <taxon>Pentapetalae</taxon>
        <taxon>asterids</taxon>
        <taxon>lamiids</taxon>
        <taxon>Solanales</taxon>
        <taxon>Convolvulaceae</taxon>
        <taxon>Cuscuteae</taxon>
        <taxon>Cuscuta</taxon>
        <taxon>Cuscuta subgen. Cuscuta</taxon>
    </lineage>
</organism>
<name>A0AAV0CH04_9ASTE</name>
<dbReference type="EMBL" id="CAMAPF010000031">
    <property type="protein sequence ID" value="CAH9077304.1"/>
    <property type="molecule type" value="Genomic_DNA"/>
</dbReference>